<dbReference type="AlphaFoldDB" id="A0A0S4QH33"/>
<accession>A0A0S4QH33</accession>
<dbReference type="Proteomes" id="UP000198802">
    <property type="component" value="Unassembled WGS sequence"/>
</dbReference>
<name>A0A0S4QH33_9ACTN</name>
<sequence>MRDRDRCTATVMGGGRGYAVHRCGRRALASDPDGLCRSHRLQQEGVADTPHDEDRWRTSRELEGRLLELSRHLATFYRLPVELEYDEAGAPRACTGRIVVNPEDLLRTLQAQDLMPRRQR</sequence>
<protein>
    <submittedName>
        <fullName evidence="1">Uncharacterized protein</fullName>
    </submittedName>
</protein>
<dbReference type="RefSeq" id="WP_193209746.1">
    <property type="nucleotide sequence ID" value="NZ_FAOZ01000002.1"/>
</dbReference>
<evidence type="ECO:0000313" key="1">
    <source>
        <dbReference type="EMBL" id="CUU54434.1"/>
    </source>
</evidence>
<gene>
    <name evidence="1" type="ORF">Ga0074812_102444</name>
</gene>
<dbReference type="EMBL" id="FAOZ01000002">
    <property type="protein sequence ID" value="CUU54434.1"/>
    <property type="molecule type" value="Genomic_DNA"/>
</dbReference>
<evidence type="ECO:0000313" key="2">
    <source>
        <dbReference type="Proteomes" id="UP000198802"/>
    </source>
</evidence>
<organism evidence="1 2">
    <name type="scientific">Parafrankia irregularis</name>
    <dbReference type="NCBI Taxonomy" id="795642"/>
    <lineage>
        <taxon>Bacteria</taxon>
        <taxon>Bacillati</taxon>
        <taxon>Actinomycetota</taxon>
        <taxon>Actinomycetes</taxon>
        <taxon>Frankiales</taxon>
        <taxon>Frankiaceae</taxon>
        <taxon>Parafrankia</taxon>
    </lineage>
</organism>
<keyword evidence="2" id="KW-1185">Reference proteome</keyword>
<reference evidence="2" key="1">
    <citation type="submission" date="2015-11" db="EMBL/GenBank/DDBJ databases">
        <authorList>
            <person name="Varghese N."/>
        </authorList>
    </citation>
    <scope>NUCLEOTIDE SEQUENCE [LARGE SCALE GENOMIC DNA]</scope>
    <source>
        <strain evidence="2">DSM 45899</strain>
    </source>
</reference>
<proteinExistence type="predicted"/>